<proteinExistence type="predicted"/>
<dbReference type="AlphaFoldDB" id="A0A328DPN4"/>
<protein>
    <submittedName>
        <fullName evidence="1">Uncharacterized protein</fullName>
    </submittedName>
</protein>
<name>A0A328DPN4_9ASTE</name>
<dbReference type="EMBL" id="NQVE01000122">
    <property type="protein sequence ID" value="RAL46628.1"/>
    <property type="molecule type" value="Genomic_DNA"/>
</dbReference>
<organism evidence="1 2">
    <name type="scientific">Cuscuta australis</name>
    <dbReference type="NCBI Taxonomy" id="267555"/>
    <lineage>
        <taxon>Eukaryota</taxon>
        <taxon>Viridiplantae</taxon>
        <taxon>Streptophyta</taxon>
        <taxon>Embryophyta</taxon>
        <taxon>Tracheophyta</taxon>
        <taxon>Spermatophyta</taxon>
        <taxon>Magnoliopsida</taxon>
        <taxon>eudicotyledons</taxon>
        <taxon>Gunneridae</taxon>
        <taxon>Pentapetalae</taxon>
        <taxon>asterids</taxon>
        <taxon>lamiids</taxon>
        <taxon>Solanales</taxon>
        <taxon>Convolvulaceae</taxon>
        <taxon>Cuscuteae</taxon>
        <taxon>Cuscuta</taxon>
        <taxon>Cuscuta subgen. Grammica</taxon>
        <taxon>Cuscuta sect. Cleistogrammica</taxon>
    </lineage>
</organism>
<reference evidence="1 2" key="1">
    <citation type="submission" date="2018-06" db="EMBL/GenBank/DDBJ databases">
        <title>The Genome of Cuscuta australis (Dodder) Provides Insight into the Evolution of Plant Parasitism.</title>
        <authorList>
            <person name="Liu H."/>
        </authorList>
    </citation>
    <scope>NUCLEOTIDE SEQUENCE [LARGE SCALE GENOMIC DNA]</scope>
    <source>
        <strain evidence="2">cv. Yunnan</strain>
        <tissue evidence="1">Vines</tissue>
    </source>
</reference>
<keyword evidence="2" id="KW-1185">Reference proteome</keyword>
<dbReference type="Proteomes" id="UP000249390">
    <property type="component" value="Unassembled WGS sequence"/>
</dbReference>
<gene>
    <name evidence="1" type="ORF">DM860_004907</name>
</gene>
<evidence type="ECO:0000313" key="1">
    <source>
        <dbReference type="EMBL" id="RAL46628.1"/>
    </source>
</evidence>
<sequence>MAEGFVVNAAVAVNVDLADHTAAFFDAALFSESLQRLVQLRGGDLPVLINVVQIEGLAEVFLVGVGSAAVAGEIHGGELLDVDESVAVEVNLLHYAVNLLLRHRHSAESIQDRGELGGRDFAVAVLVEFPEHDLRLVHSAAAAVEHRLLLRIATALGLR</sequence>
<accession>A0A328DPN4</accession>
<comment type="caution">
    <text evidence="1">The sequence shown here is derived from an EMBL/GenBank/DDBJ whole genome shotgun (WGS) entry which is preliminary data.</text>
</comment>
<evidence type="ECO:0000313" key="2">
    <source>
        <dbReference type="Proteomes" id="UP000249390"/>
    </source>
</evidence>